<protein>
    <submittedName>
        <fullName evidence="2">Uncharacterized protein</fullName>
    </submittedName>
</protein>
<keyword evidence="1" id="KW-0472">Membrane</keyword>
<dbReference type="EMBL" id="PISE01000046">
    <property type="protein sequence ID" value="PKG22164.1"/>
    <property type="molecule type" value="Genomic_DNA"/>
</dbReference>
<evidence type="ECO:0000256" key="1">
    <source>
        <dbReference type="SAM" id="Phobius"/>
    </source>
</evidence>
<organism evidence="2 3">
    <name type="scientific">Niallia nealsonii</name>
    <dbReference type="NCBI Taxonomy" id="115979"/>
    <lineage>
        <taxon>Bacteria</taxon>
        <taxon>Bacillati</taxon>
        <taxon>Bacillota</taxon>
        <taxon>Bacilli</taxon>
        <taxon>Bacillales</taxon>
        <taxon>Bacillaceae</taxon>
        <taxon>Niallia</taxon>
    </lineage>
</organism>
<evidence type="ECO:0000313" key="2">
    <source>
        <dbReference type="EMBL" id="PKG22164.1"/>
    </source>
</evidence>
<dbReference type="Pfam" id="PF17259">
    <property type="entry name" value="DUF5325"/>
    <property type="match status" value="1"/>
</dbReference>
<evidence type="ECO:0000313" key="3">
    <source>
        <dbReference type="Proteomes" id="UP000233375"/>
    </source>
</evidence>
<keyword evidence="3" id="KW-1185">Reference proteome</keyword>
<dbReference type="InterPro" id="IPR035211">
    <property type="entry name" value="DUF5325"/>
</dbReference>
<dbReference type="Proteomes" id="UP000233375">
    <property type="component" value="Unassembled WGS sequence"/>
</dbReference>
<accession>A0A2N0YY26</accession>
<gene>
    <name evidence="2" type="ORF">CWS01_18650</name>
</gene>
<keyword evidence="1" id="KW-1133">Transmembrane helix</keyword>
<name>A0A2N0YY26_9BACI</name>
<keyword evidence="1" id="KW-0812">Transmembrane</keyword>
<comment type="caution">
    <text evidence="2">The sequence shown here is derived from an EMBL/GenBank/DDBJ whole genome shotgun (WGS) entry which is preliminary data.</text>
</comment>
<feature type="transmembrane region" description="Helical" evidence="1">
    <location>
        <begin position="9"/>
        <end position="27"/>
    </location>
</feature>
<reference evidence="2 3" key="1">
    <citation type="journal article" date="2003" name="Int. J. Syst. Evol. Microbiol.">
        <title>Bacillus nealsonii sp. nov., isolated from a spacecraft-assembly facility, whose spores are gamma-radiation resistant.</title>
        <authorList>
            <person name="Venkateswaran K."/>
            <person name="Kempf M."/>
            <person name="Chen F."/>
            <person name="Satomi M."/>
            <person name="Nicholson W."/>
            <person name="Kern R."/>
        </authorList>
    </citation>
    <scope>NUCLEOTIDE SEQUENCE [LARGE SCALE GENOMIC DNA]</scope>
    <source>
        <strain evidence="2 3">FO-92</strain>
    </source>
</reference>
<dbReference type="AlphaFoldDB" id="A0A2N0YY26"/>
<feature type="transmembrane region" description="Helical" evidence="1">
    <location>
        <begin position="33"/>
        <end position="50"/>
    </location>
</feature>
<dbReference type="RefSeq" id="WP_101178715.1">
    <property type="nucleotide sequence ID" value="NZ_PISE01000046.1"/>
</dbReference>
<sequence length="66" mass="7690">MDIETGPFYYYKIFAASAFISIGICIVEKSLKGAIISFFLFLFIIALAVYKRKRINHKKKQLKNRL</sequence>
<proteinExistence type="predicted"/>